<name>A0A5H2XN67_PRUDU</name>
<gene>
    <name evidence="2" type="ORF">Prudu_990S000100</name>
</gene>
<evidence type="ECO:0000313" key="2">
    <source>
        <dbReference type="EMBL" id="BBN69523.1"/>
    </source>
</evidence>
<feature type="region of interest" description="Disordered" evidence="1">
    <location>
        <begin position="73"/>
        <end position="109"/>
    </location>
</feature>
<evidence type="ECO:0000256" key="1">
    <source>
        <dbReference type="SAM" id="MobiDB-lite"/>
    </source>
</evidence>
<feature type="non-terminal residue" evidence="2">
    <location>
        <position position="1"/>
    </location>
</feature>
<organism evidence="2">
    <name type="scientific">Prunus dulcis</name>
    <name type="common">Almond</name>
    <name type="synonym">Amygdalus dulcis</name>
    <dbReference type="NCBI Taxonomy" id="3755"/>
    <lineage>
        <taxon>Eukaryota</taxon>
        <taxon>Viridiplantae</taxon>
        <taxon>Streptophyta</taxon>
        <taxon>Embryophyta</taxon>
        <taxon>Tracheophyta</taxon>
        <taxon>Spermatophyta</taxon>
        <taxon>Magnoliopsida</taxon>
        <taxon>eudicotyledons</taxon>
        <taxon>Gunneridae</taxon>
        <taxon>Pentapetalae</taxon>
        <taxon>rosids</taxon>
        <taxon>fabids</taxon>
        <taxon>Rosales</taxon>
        <taxon>Rosaceae</taxon>
        <taxon>Amygdaloideae</taxon>
        <taxon>Amygdaleae</taxon>
        <taxon>Prunus</taxon>
    </lineage>
</organism>
<reference evidence="2" key="1">
    <citation type="journal article" date="2019" name="Science">
        <title>Mutation of a bHLH transcription factor allowed almond domestication.</title>
        <authorList>
            <person name="Sanchez-Perez R."/>
            <person name="Pavan S."/>
            <person name="Mazzeo R."/>
            <person name="Moldovan C."/>
            <person name="Aiese Cigliano R."/>
            <person name="Del Cueto J."/>
            <person name="Ricciardi F."/>
            <person name="Lotti C."/>
            <person name="Ricciardi L."/>
            <person name="Dicenta F."/>
            <person name="Lopez-Marques R.L."/>
            <person name="Lindberg Moller B."/>
        </authorList>
    </citation>
    <scope>NUCLEOTIDE SEQUENCE</scope>
</reference>
<feature type="compositionally biased region" description="Polar residues" evidence="1">
    <location>
        <begin position="81"/>
        <end position="94"/>
    </location>
</feature>
<proteinExistence type="predicted"/>
<sequence length="133" mass="14517">VYTSLAQAGEGAESLRCIHCCWKLRVYQFRSLAIWISISISQLRASHKSRRTLPTPPLGTSGVAADTALRLPAAQPPTHPFPSTSDTTVGTSPQRPAVLPRGEIIDDSHKDGDVEKHVLARLREFLHGVQSLL</sequence>
<accession>A0A5H2XN67</accession>
<protein>
    <submittedName>
        <fullName evidence="2">Uncharacterized protein</fullName>
    </submittedName>
</protein>
<dbReference type="AlphaFoldDB" id="A0A5H2XN67"/>
<dbReference type="EMBL" id="AP021327">
    <property type="protein sequence ID" value="BBN69523.1"/>
    <property type="molecule type" value="Genomic_DNA"/>
</dbReference>